<feature type="region of interest" description="Disordered" evidence="1">
    <location>
        <begin position="1"/>
        <end position="38"/>
    </location>
</feature>
<name>A0A445DZ88_ARAHY</name>
<evidence type="ECO:0008006" key="5">
    <source>
        <dbReference type="Google" id="ProtNLM"/>
    </source>
</evidence>
<keyword evidence="2" id="KW-0812">Transmembrane</keyword>
<protein>
    <recommendedName>
        <fullName evidence="5">FAR1 domain-containing protein</fullName>
    </recommendedName>
</protein>
<dbReference type="EMBL" id="SDMP01000003">
    <property type="protein sequence ID" value="RYR68467.1"/>
    <property type="molecule type" value="Genomic_DNA"/>
</dbReference>
<accession>A0A445DZ88</accession>
<reference evidence="3 4" key="1">
    <citation type="submission" date="2019-01" db="EMBL/GenBank/DDBJ databases">
        <title>Sequencing of cultivated peanut Arachis hypogaea provides insights into genome evolution and oil improvement.</title>
        <authorList>
            <person name="Chen X."/>
        </authorList>
    </citation>
    <scope>NUCLEOTIDE SEQUENCE [LARGE SCALE GENOMIC DNA]</scope>
    <source>
        <strain evidence="4">cv. Fuhuasheng</strain>
        <tissue evidence="3">Leaves</tissue>
    </source>
</reference>
<keyword evidence="4" id="KW-1185">Reference proteome</keyword>
<proteinExistence type="predicted"/>
<dbReference type="Proteomes" id="UP000289738">
    <property type="component" value="Chromosome A03"/>
</dbReference>
<keyword evidence="2" id="KW-0472">Membrane</keyword>
<evidence type="ECO:0000313" key="3">
    <source>
        <dbReference type="EMBL" id="RYR68467.1"/>
    </source>
</evidence>
<feature type="compositionally biased region" description="Basic and acidic residues" evidence="1">
    <location>
        <begin position="1"/>
        <end position="37"/>
    </location>
</feature>
<keyword evidence="2" id="KW-1133">Transmembrane helix</keyword>
<dbReference type="AlphaFoldDB" id="A0A445DZ88"/>
<feature type="transmembrane region" description="Helical" evidence="2">
    <location>
        <begin position="62"/>
        <end position="81"/>
    </location>
</feature>
<evidence type="ECO:0000313" key="4">
    <source>
        <dbReference type="Proteomes" id="UP000289738"/>
    </source>
</evidence>
<gene>
    <name evidence="3" type="ORF">Ahy_A03g014957</name>
</gene>
<evidence type="ECO:0000256" key="2">
    <source>
        <dbReference type="SAM" id="Phobius"/>
    </source>
</evidence>
<comment type="caution">
    <text evidence="3">The sequence shown here is derived from an EMBL/GenBank/DDBJ whole genome shotgun (WGS) entry which is preliminary data.</text>
</comment>
<evidence type="ECO:0000256" key="1">
    <source>
        <dbReference type="SAM" id="MobiDB-lite"/>
    </source>
</evidence>
<organism evidence="3 4">
    <name type="scientific">Arachis hypogaea</name>
    <name type="common">Peanut</name>
    <dbReference type="NCBI Taxonomy" id="3818"/>
    <lineage>
        <taxon>Eukaryota</taxon>
        <taxon>Viridiplantae</taxon>
        <taxon>Streptophyta</taxon>
        <taxon>Embryophyta</taxon>
        <taxon>Tracheophyta</taxon>
        <taxon>Spermatophyta</taxon>
        <taxon>Magnoliopsida</taxon>
        <taxon>eudicotyledons</taxon>
        <taxon>Gunneridae</taxon>
        <taxon>Pentapetalae</taxon>
        <taxon>rosids</taxon>
        <taxon>fabids</taxon>
        <taxon>Fabales</taxon>
        <taxon>Fabaceae</taxon>
        <taxon>Papilionoideae</taxon>
        <taxon>50 kb inversion clade</taxon>
        <taxon>dalbergioids sensu lato</taxon>
        <taxon>Dalbergieae</taxon>
        <taxon>Pterocarpus clade</taxon>
        <taxon>Arachis</taxon>
    </lineage>
</organism>
<sequence length="141" mass="16503">MHTRKKTDLNTDKEKRDYTYHAGEKISSRRETSEAENPRNVAATNSDIFYVSTFCSISEFSAFLFLLYALFVLCVLFVQFLCDVDEQFVPKIGMTFNMLEEAEQFYKDYSKLADFSTKIQRTNKKGNKIKNQLITYIRKGK</sequence>